<dbReference type="SUPFAM" id="SSF48576">
    <property type="entry name" value="Terpenoid synthases"/>
    <property type="match status" value="1"/>
</dbReference>
<dbReference type="Pfam" id="PF00494">
    <property type="entry name" value="SQS_PSY"/>
    <property type="match status" value="1"/>
</dbReference>
<comment type="caution">
    <text evidence="2">The sequence shown here is derived from an EMBL/GenBank/DDBJ whole genome shotgun (WGS) entry which is preliminary data.</text>
</comment>
<dbReference type="InterPro" id="IPR008949">
    <property type="entry name" value="Isoprenoid_synthase_dom_sf"/>
</dbReference>
<dbReference type="GO" id="GO:0051996">
    <property type="term" value="F:squalene synthase [NAD(P)H] activity"/>
    <property type="evidence" value="ECO:0007669"/>
    <property type="project" value="UniProtKB-EC"/>
</dbReference>
<dbReference type="InterPro" id="IPR002060">
    <property type="entry name" value="Squ/phyt_synthse"/>
</dbReference>
<protein>
    <submittedName>
        <fullName evidence="2">Farnesyl-diphosphate farnesyltransferase</fullName>
        <ecNumber evidence="2">2.5.1.21</ecNumber>
    </submittedName>
</protein>
<dbReference type="AlphaFoldDB" id="A0A840VR60"/>
<dbReference type="EMBL" id="JACHFJ010000010">
    <property type="protein sequence ID" value="MBB5373860.1"/>
    <property type="molecule type" value="Genomic_DNA"/>
</dbReference>
<evidence type="ECO:0000313" key="3">
    <source>
        <dbReference type="Proteomes" id="UP000553706"/>
    </source>
</evidence>
<dbReference type="Proteomes" id="UP000553706">
    <property type="component" value="Unassembled WGS sequence"/>
</dbReference>
<name>A0A840VR60_9PROT</name>
<organism evidence="2 3">
    <name type="scientific">Acidocella aromatica</name>
    <dbReference type="NCBI Taxonomy" id="1303579"/>
    <lineage>
        <taxon>Bacteria</taxon>
        <taxon>Pseudomonadati</taxon>
        <taxon>Pseudomonadota</taxon>
        <taxon>Alphaproteobacteria</taxon>
        <taxon>Acetobacterales</taxon>
        <taxon>Acidocellaceae</taxon>
        <taxon>Acidocella</taxon>
    </lineage>
</organism>
<proteinExistence type="predicted"/>
<dbReference type="SFLD" id="SFLDG01212">
    <property type="entry name" value="Phytoene_synthase_like"/>
    <property type="match status" value="1"/>
</dbReference>
<dbReference type="InterPro" id="IPR033904">
    <property type="entry name" value="Trans_IPPS_HH"/>
</dbReference>
<dbReference type="GO" id="GO:0016114">
    <property type="term" value="P:terpenoid biosynthetic process"/>
    <property type="evidence" value="ECO:0007669"/>
    <property type="project" value="UniProtKB-ARBA"/>
</dbReference>
<dbReference type="SFLD" id="SFLDG01018">
    <property type="entry name" value="Squalene/Phytoene_Synthase_Lik"/>
    <property type="match status" value="1"/>
</dbReference>
<dbReference type="NCBIfam" id="TIGR03464">
    <property type="entry name" value="HpnC"/>
    <property type="match status" value="1"/>
</dbReference>
<gene>
    <name evidence="2" type="ORF">HNP71_002127</name>
</gene>
<reference evidence="2 3" key="1">
    <citation type="submission" date="2020-08" db="EMBL/GenBank/DDBJ databases">
        <title>Genomic Encyclopedia of Type Strains, Phase IV (KMG-IV): sequencing the most valuable type-strain genomes for metagenomic binning, comparative biology and taxonomic classification.</title>
        <authorList>
            <person name="Goeker M."/>
        </authorList>
    </citation>
    <scope>NUCLEOTIDE SEQUENCE [LARGE SCALE GENOMIC DNA]</scope>
    <source>
        <strain evidence="2 3">DSM 27026</strain>
    </source>
</reference>
<dbReference type="InterPro" id="IPR044843">
    <property type="entry name" value="Trans_IPPS_bact-type"/>
</dbReference>
<dbReference type="Gene3D" id="1.10.600.10">
    <property type="entry name" value="Farnesyl Diphosphate Synthase"/>
    <property type="match status" value="1"/>
</dbReference>
<dbReference type="GO" id="GO:0004311">
    <property type="term" value="F:geranylgeranyl diphosphate synthase activity"/>
    <property type="evidence" value="ECO:0007669"/>
    <property type="project" value="InterPro"/>
</dbReference>
<keyword evidence="2" id="KW-0808">Transferase</keyword>
<sequence length="289" mass="31733">MIANDNAKPQKPQAAAGVEAWSGKDKGDENFPVGSLLIVKALRPHIHAYYTFARNADDISDSPSLSAAEKIARLDAMEAVLTGAQEEGSPSAAKLRASLAETGVDAIHARELLIAFRQDATKTRYANWEELMQYCRYSAAPVGRYVLALHGESEATWPSSDALCASLQVLNHMQDCAKDLRDLDRCYIPQDWLGEFGLGTDAIARGETVPDLRVVFDRMLELTEKLNEQAAELPRLVKSRRLRVETAVIARLAKRLTAKLRSGDPLATRVKLTKLDFIAATLAALRYAA</sequence>
<feature type="region of interest" description="Disordered" evidence="1">
    <location>
        <begin position="1"/>
        <end position="23"/>
    </location>
</feature>
<dbReference type="CDD" id="cd00683">
    <property type="entry name" value="Trans_IPPS_HH"/>
    <property type="match status" value="1"/>
</dbReference>
<dbReference type="EC" id="2.5.1.21" evidence="2"/>
<dbReference type="SFLD" id="SFLDS00005">
    <property type="entry name" value="Isoprenoid_Synthase_Type_I"/>
    <property type="match status" value="1"/>
</dbReference>
<evidence type="ECO:0000313" key="2">
    <source>
        <dbReference type="EMBL" id="MBB5373860.1"/>
    </source>
</evidence>
<keyword evidence="3" id="KW-1185">Reference proteome</keyword>
<evidence type="ECO:0000256" key="1">
    <source>
        <dbReference type="SAM" id="MobiDB-lite"/>
    </source>
</evidence>
<dbReference type="InterPro" id="IPR017827">
    <property type="entry name" value="HSQ_synthase_HpnC"/>
</dbReference>
<accession>A0A840VR60</accession>
<dbReference type="PANTHER" id="PTHR31480">
    <property type="entry name" value="BIFUNCTIONAL LYCOPENE CYCLASE/PHYTOENE SYNTHASE"/>
    <property type="match status" value="1"/>
</dbReference>